<evidence type="ECO:0000256" key="16">
    <source>
        <dbReference type="ARBA" id="ARBA00031227"/>
    </source>
</evidence>
<keyword evidence="13" id="KW-1207">Sterol metabolism</keyword>
<evidence type="ECO:0000256" key="4">
    <source>
        <dbReference type="ARBA" id="ARBA00022516"/>
    </source>
</evidence>
<name>A0A9P7S2J2_9AGAR</name>
<comment type="subcellular location">
    <subcellularLocation>
        <location evidence="1">Membrane</location>
        <topology evidence="1">Multi-pass membrane protein</topology>
    </subcellularLocation>
</comment>
<protein>
    <recommendedName>
        <fullName evidence="18">Delta(14)-sterol reductase</fullName>
        <ecNumber evidence="3">1.3.1.70</ecNumber>
    </recommendedName>
    <alternativeName>
        <fullName evidence="15">C-14 sterol reductase</fullName>
    </alternativeName>
    <alternativeName>
        <fullName evidence="16">Sterol C14-reductase</fullName>
    </alternativeName>
</protein>
<dbReference type="AlphaFoldDB" id="A0A9P7S2J2"/>
<dbReference type="Gene3D" id="1.20.120.1630">
    <property type="match status" value="1"/>
</dbReference>
<evidence type="ECO:0000256" key="19">
    <source>
        <dbReference type="SAM" id="Phobius"/>
    </source>
</evidence>
<dbReference type="Pfam" id="PF01222">
    <property type="entry name" value="ERG4_ERG24"/>
    <property type="match status" value="1"/>
</dbReference>
<dbReference type="GeneID" id="66076689"/>
<dbReference type="PANTHER" id="PTHR21257:SF52">
    <property type="entry name" value="DELTA(14)-STEROL REDUCTASE TM7SF2"/>
    <property type="match status" value="1"/>
</dbReference>
<dbReference type="GO" id="GO:0005789">
    <property type="term" value="C:endoplasmic reticulum membrane"/>
    <property type="evidence" value="ECO:0007669"/>
    <property type="project" value="TreeGrafter"/>
</dbReference>
<feature type="transmembrane region" description="Helical" evidence="19">
    <location>
        <begin position="276"/>
        <end position="296"/>
    </location>
</feature>
<dbReference type="InterPro" id="IPR001171">
    <property type="entry name" value="ERG24_DHCR-like"/>
</dbReference>
<evidence type="ECO:0000313" key="21">
    <source>
        <dbReference type="Proteomes" id="UP001049176"/>
    </source>
</evidence>
<evidence type="ECO:0000313" key="20">
    <source>
        <dbReference type="EMBL" id="KAG7093983.1"/>
    </source>
</evidence>
<dbReference type="EC" id="1.3.1.70" evidence="3"/>
<proteinExistence type="inferred from homology"/>
<dbReference type="RefSeq" id="XP_043010453.1">
    <property type="nucleotide sequence ID" value="XM_043152367.1"/>
</dbReference>
<accession>A0A9P7S2J2</accession>
<feature type="transmembrane region" description="Helical" evidence="19">
    <location>
        <begin position="153"/>
        <end position="173"/>
    </location>
</feature>
<keyword evidence="9" id="KW-0560">Oxidoreductase</keyword>
<feature type="transmembrane region" description="Helical" evidence="19">
    <location>
        <begin position="308"/>
        <end position="329"/>
    </location>
</feature>
<dbReference type="Proteomes" id="UP001049176">
    <property type="component" value="Chromosome 4"/>
</dbReference>
<evidence type="ECO:0000256" key="14">
    <source>
        <dbReference type="ARBA" id="ARBA00023221"/>
    </source>
</evidence>
<sequence length="440" mass="49880">MAKSVISKHSTNSELNPRTEEYDFNGPLGALAVTILVPVIVYSLYFGCAEETGGCPPKVQLTFTRVQESLTWSQWLRLWDTEATMIYLVWYGFCVLCWIILPGEWVKGTVLRDGNVKEYKINGLSTFMLAIALSVGSIVKFGPECFTFFYHKWVGLLTAALLMSIVQAIYVYAASFVPGKLLALGGNSGNIIYDFFIGRELNPSIGSFDVMSFNELRPGMILWALMDISMICEQAVRRGGFSKVTDSIWLTAGFQIFYIADALYNEPALFTTIDIITEGFGFMLAVGDLVWVPFVYSTPTRYLVFAPVRLGTYTAALIFGMNFLGYWIFRSANGEKNDFRNGKNPKNLKFLATVTGSKLLTSGWWGVSRHPNYLGDLLMAWAWSLPTGFATPITYFYPLFFTPFLMHRQIRDETKCQKKYGDDWEKYKQLVPYKIIPYVY</sequence>
<comment type="similarity">
    <text evidence="2">Belongs to the ERG4/ERG24 family.</text>
</comment>
<evidence type="ECO:0000256" key="8">
    <source>
        <dbReference type="ARBA" id="ARBA00022989"/>
    </source>
</evidence>
<keyword evidence="10" id="KW-0756">Sterol biosynthesis</keyword>
<keyword evidence="7" id="KW-0752">Steroid biosynthesis</keyword>
<comment type="pathway">
    <text evidence="17">Steroid biosynthesis.</text>
</comment>
<keyword evidence="21" id="KW-1185">Reference proteome</keyword>
<keyword evidence="14" id="KW-0753">Steroid metabolism</keyword>
<dbReference type="KEGG" id="more:E1B28_007613"/>
<dbReference type="GO" id="GO:0050613">
    <property type="term" value="F:Delta14-sterol reductase activity"/>
    <property type="evidence" value="ECO:0007669"/>
    <property type="project" value="UniProtKB-EC"/>
</dbReference>
<dbReference type="OrthoDB" id="10262235at2759"/>
<evidence type="ECO:0000256" key="13">
    <source>
        <dbReference type="ARBA" id="ARBA00023166"/>
    </source>
</evidence>
<evidence type="ECO:0000256" key="6">
    <source>
        <dbReference type="ARBA" id="ARBA00022857"/>
    </source>
</evidence>
<feature type="transmembrane region" description="Helical" evidence="19">
    <location>
        <begin position="121"/>
        <end position="141"/>
    </location>
</feature>
<comment type="caution">
    <text evidence="20">The sequence shown here is derived from an EMBL/GenBank/DDBJ whole genome shotgun (WGS) entry which is preliminary data.</text>
</comment>
<evidence type="ECO:0000256" key="12">
    <source>
        <dbReference type="ARBA" id="ARBA00023136"/>
    </source>
</evidence>
<keyword evidence="6" id="KW-0521">NADP</keyword>
<evidence type="ECO:0000256" key="5">
    <source>
        <dbReference type="ARBA" id="ARBA00022692"/>
    </source>
</evidence>
<dbReference type="PANTHER" id="PTHR21257">
    <property type="entry name" value="DELTA(14)-STEROL REDUCTASE"/>
    <property type="match status" value="1"/>
</dbReference>
<evidence type="ECO:0000256" key="3">
    <source>
        <dbReference type="ARBA" id="ARBA00012413"/>
    </source>
</evidence>
<evidence type="ECO:0000256" key="2">
    <source>
        <dbReference type="ARBA" id="ARBA00005402"/>
    </source>
</evidence>
<evidence type="ECO:0000256" key="9">
    <source>
        <dbReference type="ARBA" id="ARBA00023002"/>
    </source>
</evidence>
<dbReference type="FunFam" id="1.20.120.1630:FF:000011">
    <property type="entry name" value="Delta(14)-sterol reductase"/>
    <property type="match status" value="1"/>
</dbReference>
<dbReference type="GO" id="GO:0006696">
    <property type="term" value="P:ergosterol biosynthetic process"/>
    <property type="evidence" value="ECO:0007669"/>
    <property type="project" value="TreeGrafter"/>
</dbReference>
<keyword evidence="12 19" id="KW-0472">Membrane</keyword>
<dbReference type="EMBL" id="CM032184">
    <property type="protein sequence ID" value="KAG7093983.1"/>
    <property type="molecule type" value="Genomic_DNA"/>
</dbReference>
<evidence type="ECO:0000256" key="15">
    <source>
        <dbReference type="ARBA" id="ARBA00030165"/>
    </source>
</evidence>
<feature type="transmembrane region" description="Helical" evidence="19">
    <location>
        <begin position="28"/>
        <end position="48"/>
    </location>
</feature>
<evidence type="ECO:0000256" key="1">
    <source>
        <dbReference type="ARBA" id="ARBA00004141"/>
    </source>
</evidence>
<evidence type="ECO:0000256" key="10">
    <source>
        <dbReference type="ARBA" id="ARBA00023011"/>
    </source>
</evidence>
<organism evidence="20 21">
    <name type="scientific">Marasmius oreades</name>
    <name type="common">fairy-ring Marasmius</name>
    <dbReference type="NCBI Taxonomy" id="181124"/>
    <lineage>
        <taxon>Eukaryota</taxon>
        <taxon>Fungi</taxon>
        <taxon>Dikarya</taxon>
        <taxon>Basidiomycota</taxon>
        <taxon>Agaricomycotina</taxon>
        <taxon>Agaricomycetes</taxon>
        <taxon>Agaricomycetidae</taxon>
        <taxon>Agaricales</taxon>
        <taxon>Marasmiineae</taxon>
        <taxon>Marasmiaceae</taxon>
        <taxon>Marasmius</taxon>
    </lineage>
</organism>
<feature type="transmembrane region" description="Helical" evidence="19">
    <location>
        <begin position="379"/>
        <end position="401"/>
    </location>
</feature>
<keyword evidence="11" id="KW-0443">Lipid metabolism</keyword>
<keyword evidence="5 19" id="KW-0812">Transmembrane</keyword>
<feature type="transmembrane region" description="Helical" evidence="19">
    <location>
        <begin position="84"/>
        <end position="101"/>
    </location>
</feature>
<evidence type="ECO:0000256" key="7">
    <source>
        <dbReference type="ARBA" id="ARBA00022955"/>
    </source>
</evidence>
<keyword evidence="4" id="KW-0444">Lipid biosynthesis</keyword>
<reference evidence="20" key="1">
    <citation type="journal article" date="2021" name="Genome Biol. Evol.">
        <title>The assembled and annotated genome of the fairy-ring fungus Marasmius oreades.</title>
        <authorList>
            <person name="Hiltunen M."/>
            <person name="Ament-Velasquez S.L."/>
            <person name="Johannesson H."/>
        </authorList>
    </citation>
    <scope>NUCLEOTIDE SEQUENCE</scope>
    <source>
        <strain evidence="20">03SP1</strain>
    </source>
</reference>
<evidence type="ECO:0000256" key="11">
    <source>
        <dbReference type="ARBA" id="ARBA00023098"/>
    </source>
</evidence>
<evidence type="ECO:0000256" key="17">
    <source>
        <dbReference type="ARBA" id="ARBA00060577"/>
    </source>
</evidence>
<gene>
    <name evidence="20" type="ORF">E1B28_007613</name>
</gene>
<feature type="transmembrane region" description="Helical" evidence="19">
    <location>
        <begin position="247"/>
        <end position="264"/>
    </location>
</feature>
<evidence type="ECO:0000256" key="18">
    <source>
        <dbReference type="ARBA" id="ARBA00069705"/>
    </source>
</evidence>
<keyword evidence="8 19" id="KW-1133">Transmembrane helix</keyword>